<feature type="region of interest" description="Disordered" evidence="10">
    <location>
        <begin position="295"/>
        <end position="316"/>
    </location>
</feature>
<evidence type="ECO:0000259" key="11">
    <source>
        <dbReference type="PROSITE" id="PS50928"/>
    </source>
</evidence>
<keyword evidence="7 9" id="KW-0472">Membrane</keyword>
<dbReference type="GO" id="GO:0015419">
    <property type="term" value="F:ABC-type sulfate transporter activity"/>
    <property type="evidence" value="ECO:0007669"/>
    <property type="project" value="InterPro"/>
</dbReference>
<evidence type="ECO:0000313" key="13">
    <source>
        <dbReference type="Proteomes" id="UP000241118"/>
    </source>
</evidence>
<evidence type="ECO:0000256" key="3">
    <source>
        <dbReference type="ARBA" id="ARBA00022448"/>
    </source>
</evidence>
<feature type="transmembrane region" description="Helical" evidence="9">
    <location>
        <begin position="67"/>
        <end position="93"/>
    </location>
</feature>
<keyword evidence="3 9" id="KW-0813">Transport</keyword>
<dbReference type="Pfam" id="PF00528">
    <property type="entry name" value="BPD_transp_1"/>
    <property type="match status" value="1"/>
</dbReference>
<dbReference type="GO" id="GO:0005524">
    <property type="term" value="F:ATP binding"/>
    <property type="evidence" value="ECO:0007669"/>
    <property type="project" value="InterPro"/>
</dbReference>
<dbReference type="PANTHER" id="PTHR30406">
    <property type="entry name" value="SULFATE TRANSPORT SYSTEM PERMEASE PROTEIN"/>
    <property type="match status" value="1"/>
</dbReference>
<dbReference type="PROSITE" id="PS50928">
    <property type="entry name" value="ABC_TM1"/>
    <property type="match status" value="1"/>
</dbReference>
<keyword evidence="13" id="KW-1185">Reference proteome</keyword>
<dbReference type="Proteomes" id="UP000241118">
    <property type="component" value="Unassembled WGS sequence"/>
</dbReference>
<keyword evidence="5 9" id="KW-1133">Transmembrane helix</keyword>
<dbReference type="InterPro" id="IPR000515">
    <property type="entry name" value="MetI-like"/>
</dbReference>
<feature type="transmembrane region" description="Helical" evidence="9">
    <location>
        <begin position="21"/>
        <end position="40"/>
    </location>
</feature>
<comment type="subcellular location">
    <subcellularLocation>
        <location evidence="9">Cell membrane</location>
        <topology evidence="9">Multi-pass membrane protein</topology>
    </subcellularLocation>
    <subcellularLocation>
        <location evidence="1">Membrane</location>
        <topology evidence="1">Multi-pass membrane protein</topology>
    </subcellularLocation>
</comment>
<sequence length="316" mass="33637">MRAFAKIAPVAERTARRSTRYALRGIVIVYLALGVIWPVALVTRPTFADGVDAMAGALSDPLVTRSLWLTAQVAFSAVVVNTVFGVGISLLLVRYRFPGRRALSALIDLPLSVSPVVVGLSLVLVYGGVDGWFAPAVDATGFEVVFAMPGMVMATAFVALPLVIREVVPVVQEIGDEQEQAARSLGANAVQVFRRITLPAIRWAVVYGVVLIRRRFLGPVTQLGDRLIRPHDLELHLADPGGAARGRVERATRVGFEVRLDLVVGGQRVAATMTRTQQQALGAGVGDHLWVRPAPGAPTVSAAGPPPPEALVPTRA</sequence>
<name>A0A2P8I0E5_SACCR</name>
<evidence type="ECO:0000256" key="2">
    <source>
        <dbReference type="ARBA" id="ARBA00011779"/>
    </source>
</evidence>
<dbReference type="Gene3D" id="1.10.3720.10">
    <property type="entry name" value="MetI-like"/>
    <property type="match status" value="1"/>
</dbReference>
<reference evidence="12 13" key="1">
    <citation type="submission" date="2018-03" db="EMBL/GenBank/DDBJ databases">
        <title>Genomic Encyclopedia of Type Strains, Phase III (KMG-III): the genomes of soil and plant-associated and newly described type strains.</title>
        <authorList>
            <person name="Whitman W."/>
        </authorList>
    </citation>
    <scope>NUCLEOTIDE SEQUENCE [LARGE SCALE GENOMIC DNA]</scope>
    <source>
        <strain evidence="12 13">CGMCC 4.7097</strain>
    </source>
</reference>
<dbReference type="Pfam" id="PF08402">
    <property type="entry name" value="TOBE_2"/>
    <property type="match status" value="1"/>
</dbReference>
<feature type="transmembrane region" description="Helical" evidence="9">
    <location>
        <begin position="146"/>
        <end position="164"/>
    </location>
</feature>
<evidence type="ECO:0000256" key="8">
    <source>
        <dbReference type="ARBA" id="ARBA00025323"/>
    </source>
</evidence>
<evidence type="ECO:0000256" key="5">
    <source>
        <dbReference type="ARBA" id="ARBA00022989"/>
    </source>
</evidence>
<evidence type="ECO:0000256" key="10">
    <source>
        <dbReference type="SAM" id="MobiDB-lite"/>
    </source>
</evidence>
<comment type="similarity">
    <text evidence="9">Belongs to the binding-protein-dependent transport system permease family.</text>
</comment>
<gene>
    <name evidence="12" type="ORF">B0I31_117117</name>
</gene>
<comment type="subunit">
    <text evidence="2">The complex is composed of two ATP-binding proteins (CysA), two transmembrane proteins (CysT and CysW) and a solute-binding protein (CysP).</text>
</comment>
<comment type="caution">
    <text evidence="12">The sequence shown here is derived from an EMBL/GenBank/DDBJ whole genome shotgun (WGS) entry which is preliminary data.</text>
</comment>
<organism evidence="12 13">
    <name type="scientific">Saccharothrix carnea</name>
    <dbReference type="NCBI Taxonomy" id="1280637"/>
    <lineage>
        <taxon>Bacteria</taxon>
        <taxon>Bacillati</taxon>
        <taxon>Actinomycetota</taxon>
        <taxon>Actinomycetes</taxon>
        <taxon>Pseudonocardiales</taxon>
        <taxon>Pseudonocardiaceae</taxon>
        <taxon>Saccharothrix</taxon>
    </lineage>
</organism>
<evidence type="ECO:0000256" key="6">
    <source>
        <dbReference type="ARBA" id="ARBA00023032"/>
    </source>
</evidence>
<dbReference type="EMBL" id="PYAX01000017">
    <property type="protein sequence ID" value="PSL51914.1"/>
    <property type="molecule type" value="Genomic_DNA"/>
</dbReference>
<keyword evidence="6" id="KW-0764">Sulfate transport</keyword>
<evidence type="ECO:0000256" key="9">
    <source>
        <dbReference type="RuleBase" id="RU363032"/>
    </source>
</evidence>
<evidence type="ECO:0000256" key="7">
    <source>
        <dbReference type="ARBA" id="ARBA00023136"/>
    </source>
</evidence>
<dbReference type="GO" id="GO:0043190">
    <property type="term" value="C:ATP-binding cassette (ABC) transporter complex"/>
    <property type="evidence" value="ECO:0007669"/>
    <property type="project" value="InterPro"/>
</dbReference>
<feature type="transmembrane region" description="Helical" evidence="9">
    <location>
        <begin position="105"/>
        <end position="126"/>
    </location>
</feature>
<proteinExistence type="inferred from homology"/>
<feature type="domain" description="ABC transmembrane type-1" evidence="11">
    <location>
        <begin position="67"/>
        <end position="275"/>
    </location>
</feature>
<dbReference type="InterPro" id="IPR005667">
    <property type="entry name" value="Sulph_transpt2"/>
</dbReference>
<dbReference type="SUPFAM" id="SSF50331">
    <property type="entry name" value="MOP-like"/>
    <property type="match status" value="1"/>
</dbReference>
<dbReference type="InterPro" id="IPR013611">
    <property type="entry name" value="Transp-assoc_OB_typ2"/>
</dbReference>
<dbReference type="CDD" id="cd06261">
    <property type="entry name" value="TM_PBP2"/>
    <property type="match status" value="1"/>
</dbReference>
<protein>
    <submittedName>
        <fullName evidence="12">Sulfate ABC transporter permease subunit</fullName>
    </submittedName>
</protein>
<comment type="function">
    <text evidence="8">Part of the ABC transporter complex CysAWTP (TC 3.A.1.6.1) involved in sulfate/thiosulfate import. Probably responsible for the translocation of the substrate across the membrane.</text>
</comment>
<dbReference type="InterPro" id="IPR035906">
    <property type="entry name" value="MetI-like_sf"/>
</dbReference>
<evidence type="ECO:0000256" key="4">
    <source>
        <dbReference type="ARBA" id="ARBA00022692"/>
    </source>
</evidence>
<dbReference type="SUPFAM" id="SSF161098">
    <property type="entry name" value="MetI-like"/>
    <property type="match status" value="1"/>
</dbReference>
<dbReference type="PANTHER" id="PTHR30406:SF1">
    <property type="entry name" value="SULFATE TRANSPORT SYSTEM PERMEASE PROTEIN CYSW"/>
    <property type="match status" value="1"/>
</dbReference>
<evidence type="ECO:0000313" key="12">
    <source>
        <dbReference type="EMBL" id="PSL51914.1"/>
    </source>
</evidence>
<keyword evidence="4 9" id="KW-0812">Transmembrane</keyword>
<accession>A0A2P8I0E5</accession>
<dbReference type="InterPro" id="IPR008995">
    <property type="entry name" value="Mo/tungstate-bd_C_term_dom"/>
</dbReference>
<evidence type="ECO:0000256" key="1">
    <source>
        <dbReference type="ARBA" id="ARBA00004141"/>
    </source>
</evidence>
<dbReference type="AlphaFoldDB" id="A0A2P8I0E5"/>